<evidence type="ECO:0000256" key="8">
    <source>
        <dbReference type="ARBA" id="ARBA00022840"/>
    </source>
</evidence>
<dbReference type="PANTHER" id="PTHR43858">
    <property type="entry name" value="ENERGY-DEPENDENT TRANSLATIONAL THROTTLE PROTEIN ETTA"/>
    <property type="match status" value="1"/>
</dbReference>
<dbReference type="PROSITE" id="PS50893">
    <property type="entry name" value="ABC_TRANSPORTER_2"/>
    <property type="match status" value="2"/>
</dbReference>
<dbReference type="Proteomes" id="UP000495940">
    <property type="component" value="Chromosome"/>
</dbReference>
<keyword evidence="8 12" id="KW-0067">ATP-binding</keyword>
<dbReference type="GO" id="GO:0005524">
    <property type="term" value="F:ATP binding"/>
    <property type="evidence" value="ECO:0007669"/>
    <property type="project" value="UniProtKB-UniRule"/>
</dbReference>
<evidence type="ECO:0000256" key="10">
    <source>
        <dbReference type="ARBA" id="ARBA00022884"/>
    </source>
</evidence>
<reference evidence="14 15" key="1">
    <citation type="submission" date="2017-06" db="EMBL/GenBank/DDBJ databases">
        <title>Complete Genome Sequence of Streptomyces hawaiiensis NRRL 15010 and insights into acyldepsipeptides biosynthesis.</title>
        <authorList>
            <person name="Mariita R.M."/>
            <person name="Sello J.K."/>
        </authorList>
    </citation>
    <scope>NUCLEOTIDE SEQUENCE [LARGE SCALE GENOMIC DNA]</scope>
    <source>
        <strain evidence="14 15">ATCC 12236</strain>
    </source>
</reference>
<dbReference type="InterPro" id="IPR017871">
    <property type="entry name" value="ABC_transporter-like_CS"/>
</dbReference>
<evidence type="ECO:0000256" key="2">
    <source>
        <dbReference type="ARBA" id="ARBA00022490"/>
    </source>
</evidence>
<dbReference type="InterPro" id="IPR003593">
    <property type="entry name" value="AAA+_ATPase"/>
</dbReference>
<dbReference type="FunFam" id="3.40.50.300:FF:000183">
    <property type="entry name" value="ABC transporter ATP-binding protein yjjK"/>
    <property type="match status" value="1"/>
</dbReference>
<keyword evidence="9 12" id="KW-0810">Translation regulation</keyword>
<dbReference type="CDD" id="cd03221">
    <property type="entry name" value="ABCF_EF-3"/>
    <property type="match status" value="2"/>
</dbReference>
<keyword evidence="10 12" id="KW-0694">RNA-binding</keyword>
<dbReference type="EC" id="3.6.1.-" evidence="12"/>
<evidence type="ECO:0000256" key="1">
    <source>
        <dbReference type="ARBA" id="ARBA00005868"/>
    </source>
</evidence>
<dbReference type="GO" id="GO:0043022">
    <property type="term" value="F:ribosome binding"/>
    <property type="evidence" value="ECO:0007669"/>
    <property type="project" value="UniProtKB-UniRule"/>
</dbReference>
<comment type="function">
    <text evidence="12">A translation factor that gates the progression of the 70S ribosomal initiation complex (IC, containing tRNA(fMet) in the P-site) into the translation elongation cycle by using a mechanism sensitive to the ATP/ADP ratio. Binds to the 70S ribosome E-site where it modulates the state of the translating ribosome during subunit translocation. ATP hydrolysis probably frees it from the ribosome, which can enter the elongation phase.</text>
</comment>
<keyword evidence="11 12" id="KW-0648">Protein biosynthesis</keyword>
<evidence type="ECO:0000256" key="3">
    <source>
        <dbReference type="ARBA" id="ARBA00022555"/>
    </source>
</evidence>
<evidence type="ECO:0000256" key="7">
    <source>
        <dbReference type="ARBA" id="ARBA00022801"/>
    </source>
</evidence>
<dbReference type="PANTHER" id="PTHR43858:SF1">
    <property type="entry name" value="ABC TRANSPORTER-RELATED PROTEIN"/>
    <property type="match status" value="1"/>
</dbReference>
<feature type="binding site" evidence="12">
    <location>
        <begin position="354"/>
        <end position="361"/>
    </location>
    <ligand>
        <name>ATP</name>
        <dbReference type="ChEBI" id="CHEBI:30616"/>
        <label>2</label>
    </ligand>
</feature>
<evidence type="ECO:0000256" key="4">
    <source>
        <dbReference type="ARBA" id="ARBA00022730"/>
    </source>
</evidence>
<dbReference type="RefSeq" id="WP_175432597.1">
    <property type="nucleotide sequence ID" value="NZ_CP021978.1"/>
</dbReference>
<evidence type="ECO:0000256" key="11">
    <source>
        <dbReference type="ARBA" id="ARBA00022917"/>
    </source>
</evidence>
<dbReference type="Pfam" id="PF12848">
    <property type="entry name" value="ABC_tran_Xtn"/>
    <property type="match status" value="1"/>
</dbReference>
<dbReference type="GO" id="GO:0006412">
    <property type="term" value="P:translation"/>
    <property type="evidence" value="ECO:0007669"/>
    <property type="project" value="UniProtKB-KW"/>
</dbReference>
<dbReference type="Pfam" id="PF00005">
    <property type="entry name" value="ABC_tran"/>
    <property type="match status" value="2"/>
</dbReference>
<comment type="subcellular location">
    <subcellularLocation>
        <location evidence="12">Cytoplasm</location>
    </subcellularLocation>
    <text evidence="12">Associates with ribosomes and polysomes.</text>
</comment>
<dbReference type="AlphaFoldDB" id="A0A6G5RD75"/>
<comment type="subunit">
    <text evidence="12">Monomer. Probably contacts ribosomal proteins L1, L5, L33 and S7, the 16S and 23S rRNA and the P-site containing tRNA(fMet).</text>
</comment>
<keyword evidence="5 12" id="KW-0677">Repeat</keyword>
<evidence type="ECO:0000313" key="15">
    <source>
        <dbReference type="Proteomes" id="UP000495940"/>
    </source>
</evidence>
<protein>
    <recommendedName>
        <fullName evidence="12">Energy-dependent translational throttle protein EttA</fullName>
        <ecNumber evidence="12">3.6.1.-</ecNumber>
    </recommendedName>
    <alternativeName>
        <fullName evidence="12">Translational regulatory factor EttA</fullName>
    </alternativeName>
</protein>
<dbReference type="Gene3D" id="3.40.50.300">
    <property type="entry name" value="P-loop containing nucleotide triphosphate hydrolases"/>
    <property type="match status" value="2"/>
</dbReference>
<evidence type="ECO:0000256" key="9">
    <source>
        <dbReference type="ARBA" id="ARBA00022845"/>
    </source>
</evidence>
<dbReference type="InterPro" id="IPR003439">
    <property type="entry name" value="ABC_transporter-like_ATP-bd"/>
</dbReference>
<dbReference type="NCBIfam" id="TIGR03719">
    <property type="entry name" value="ABC_ABC_ChvD"/>
    <property type="match status" value="1"/>
</dbReference>
<name>A0A6G5RD75_9ACTN</name>
<sequence length="554" mass="61591">MAEFIYTMRKARKAHGDKVILDDVTTSFLPGAKIGVVGPNGAGKSTILKIMAGIEQPSNGDAFLTPGYTVGILLQEPPLTEDKTVLENVQEGVAGIKGKLDRFNEIAEQMATDYTDELMNEMGKLQEDLDHANAWDLDAQLEQAMDALGCPPGDWAVTNLSGGERRRVALCKLLLEQPDLLLLDEPTNHLDAESVNWLEQHLAKYPGTVVAVTHDRYFLDNVAQWICEVDRGRLYPYEGNYSKYLETKAARLKVEGQKDVKRQKRLKEELEWVRSNAKGRQAKSKARLARYEEMAAEADKMRKLDFEEIQIPPGPRLGSIVVEVNNLSKGFGDKLLIDDLSFTLPRNGIVGIIGPNGAGKTTLFKMIQGIEEPDSGSIKVGDTVKISYVDQSRENIDPKKSLWAVVSDELDYINVGQVEMPSRAYVSAFGFKGPDQQKAAGVLSGGERNRLNLALTLKQGGNLLLLDEPTNDLDVETLSSLENALLEFPGAAVVVSHDRWFLDRVATHILAYEGESKWFWFEGNFESYEKNKIERLGPDAARPHRATYKKLTRG</sequence>
<gene>
    <name evidence="12" type="primary">ettA</name>
    <name evidence="14" type="ORF">CEB94_14520</name>
</gene>
<dbReference type="FunFam" id="3.40.50.300:FF:000011">
    <property type="entry name" value="Putative ABC transporter ATP-binding component"/>
    <property type="match status" value="1"/>
</dbReference>
<comment type="domain">
    <text evidence="12">The P-site tRNA interaction motif (PtIM domain) probably interacts with the P-site tRNA(fMet) as well as the 23S rRNA.</text>
</comment>
<feature type="domain" description="ABC transporter" evidence="13">
    <location>
        <begin position="6"/>
        <end position="256"/>
    </location>
</feature>
<keyword evidence="6 12" id="KW-0547">Nucleotide-binding</keyword>
<keyword evidence="7 12" id="KW-0378">Hydrolase</keyword>
<feature type="binding site" evidence="12">
    <location>
        <begin position="38"/>
        <end position="45"/>
    </location>
    <ligand>
        <name>ATP</name>
        <dbReference type="ChEBI" id="CHEBI:30616"/>
        <label>1</label>
    </ligand>
</feature>
<dbReference type="EMBL" id="CP021978">
    <property type="protein sequence ID" value="QCD55950.1"/>
    <property type="molecule type" value="Genomic_DNA"/>
</dbReference>
<keyword evidence="2 12" id="KW-0963">Cytoplasm</keyword>
<dbReference type="GO" id="GO:0019843">
    <property type="term" value="F:rRNA binding"/>
    <property type="evidence" value="ECO:0007669"/>
    <property type="project" value="UniProtKB-UniRule"/>
</dbReference>
<comment type="caution">
    <text evidence="12">Lacks conserved residue(s) required for the propagation of feature annotation.</text>
</comment>
<keyword evidence="3 12" id="KW-0820">tRNA-binding</keyword>
<evidence type="ECO:0000256" key="12">
    <source>
        <dbReference type="HAMAP-Rule" id="MF_00847"/>
    </source>
</evidence>
<evidence type="ECO:0000256" key="6">
    <source>
        <dbReference type="ARBA" id="ARBA00022741"/>
    </source>
</evidence>
<dbReference type="NCBIfam" id="NF000355">
    <property type="entry name" value="ribo_prot_ABC_F"/>
    <property type="match status" value="1"/>
</dbReference>
<dbReference type="KEGG" id="shaw:CEB94_14520"/>
<comment type="catalytic activity">
    <reaction evidence="12">
        <text>ATP + H2O = ADP + phosphate + H(+)</text>
        <dbReference type="Rhea" id="RHEA:13065"/>
        <dbReference type="ChEBI" id="CHEBI:15377"/>
        <dbReference type="ChEBI" id="CHEBI:15378"/>
        <dbReference type="ChEBI" id="CHEBI:30616"/>
        <dbReference type="ChEBI" id="CHEBI:43474"/>
        <dbReference type="ChEBI" id="CHEBI:456216"/>
    </reaction>
</comment>
<keyword evidence="15" id="KW-1185">Reference proteome</keyword>
<comment type="domain">
    <text evidence="12">The arm domain is inserted in the first ABC transporter domain. Probably contacts ribosomal protein L1.</text>
</comment>
<dbReference type="GO" id="GO:0000049">
    <property type="term" value="F:tRNA binding"/>
    <property type="evidence" value="ECO:0007669"/>
    <property type="project" value="UniProtKB-UniRule"/>
</dbReference>
<feature type="domain" description="ABC transporter" evidence="13">
    <location>
        <begin position="322"/>
        <end position="541"/>
    </location>
</feature>
<evidence type="ECO:0000313" key="14">
    <source>
        <dbReference type="EMBL" id="QCD55950.1"/>
    </source>
</evidence>
<dbReference type="InterPro" id="IPR022374">
    <property type="entry name" value="EttA"/>
</dbReference>
<proteinExistence type="inferred from homology"/>
<evidence type="ECO:0000259" key="13">
    <source>
        <dbReference type="PROSITE" id="PS50893"/>
    </source>
</evidence>
<dbReference type="InterPro" id="IPR032781">
    <property type="entry name" value="ABC_tran_Xtn"/>
</dbReference>
<dbReference type="SUPFAM" id="SSF52540">
    <property type="entry name" value="P-loop containing nucleoside triphosphate hydrolases"/>
    <property type="match status" value="2"/>
</dbReference>
<organism evidence="14 15">
    <name type="scientific">Streptomyces hawaiiensis</name>
    <dbReference type="NCBI Taxonomy" id="67305"/>
    <lineage>
        <taxon>Bacteria</taxon>
        <taxon>Bacillati</taxon>
        <taxon>Actinomycetota</taxon>
        <taxon>Actinomycetes</taxon>
        <taxon>Kitasatosporales</taxon>
        <taxon>Streptomycetaceae</taxon>
        <taxon>Streptomyces</taxon>
    </lineage>
</organism>
<dbReference type="GO" id="GO:0016887">
    <property type="term" value="F:ATP hydrolysis activity"/>
    <property type="evidence" value="ECO:0007669"/>
    <property type="project" value="UniProtKB-UniRule"/>
</dbReference>
<dbReference type="SMART" id="SM00382">
    <property type="entry name" value="AAA"/>
    <property type="match status" value="2"/>
</dbReference>
<dbReference type="GO" id="GO:0045900">
    <property type="term" value="P:negative regulation of translational elongation"/>
    <property type="evidence" value="ECO:0007669"/>
    <property type="project" value="UniProtKB-UniRule"/>
</dbReference>
<dbReference type="GO" id="GO:0005737">
    <property type="term" value="C:cytoplasm"/>
    <property type="evidence" value="ECO:0007669"/>
    <property type="project" value="UniProtKB-SubCell"/>
</dbReference>
<dbReference type="HAMAP" id="MF_00847">
    <property type="entry name" value="EttA"/>
    <property type="match status" value="1"/>
</dbReference>
<dbReference type="InterPro" id="IPR027417">
    <property type="entry name" value="P-loop_NTPase"/>
</dbReference>
<dbReference type="PROSITE" id="PS00211">
    <property type="entry name" value="ABC_TRANSPORTER_1"/>
    <property type="match status" value="2"/>
</dbReference>
<accession>A0A6G5RD75</accession>
<dbReference type="NCBIfam" id="NF008775">
    <property type="entry name" value="PRK11819.1"/>
    <property type="match status" value="1"/>
</dbReference>
<comment type="similarity">
    <text evidence="1 12">Belongs to the ABC transporter superfamily. ABCF family. Translational throttle EttA subfamily.</text>
</comment>
<keyword evidence="4 12" id="KW-0699">rRNA-binding</keyword>
<evidence type="ECO:0000256" key="5">
    <source>
        <dbReference type="ARBA" id="ARBA00022737"/>
    </source>
</evidence>